<sequence length="232" mass="25740">MEPGRPHPLATVDLFRGLDTAQLQELERYTRTRAFKAGQTVVEYQDDSHDVFFILSGKLKVTIFSEAGREIAFRELTAGQSFGELSAIDGQPRSANVIALTDATVVLMTASDFMAALKRHPDIAIAVLKKLTLLVRALSERVHEFAEKVEVRICHELLRLARDAMLGTNAARLRPAPKHAEIASRVNTHREAVSRLFSKLARQGIVQRGQGELVIRDVQALAAYARQLHSHG</sequence>
<feature type="domain" description="Cyclic nucleotide-binding" evidence="4">
    <location>
        <begin position="14"/>
        <end position="123"/>
    </location>
</feature>
<protein>
    <submittedName>
        <fullName evidence="6">Crp/Fnr family transcriptional regulator</fullName>
    </submittedName>
</protein>
<evidence type="ECO:0000256" key="2">
    <source>
        <dbReference type="ARBA" id="ARBA00023125"/>
    </source>
</evidence>
<evidence type="ECO:0000313" key="6">
    <source>
        <dbReference type="EMBL" id="MEK0081720.1"/>
    </source>
</evidence>
<evidence type="ECO:0000259" key="5">
    <source>
        <dbReference type="PROSITE" id="PS51063"/>
    </source>
</evidence>
<reference evidence="6 7" key="1">
    <citation type="submission" date="2024-01" db="EMBL/GenBank/DDBJ databases">
        <title>Multi-omics insights into the function and evolution of sodium benzoate biodegradation pathways in Benzoatithermus flavus gen. nov., sp. nov. from hot spring.</title>
        <authorList>
            <person name="Hu C.-J."/>
            <person name="Li W.-J."/>
        </authorList>
    </citation>
    <scope>NUCLEOTIDE SEQUENCE [LARGE SCALE GENOMIC DNA]</scope>
    <source>
        <strain evidence="6 7">SYSU G07066</strain>
    </source>
</reference>
<evidence type="ECO:0000259" key="4">
    <source>
        <dbReference type="PROSITE" id="PS50042"/>
    </source>
</evidence>
<dbReference type="PANTHER" id="PTHR24567:SF26">
    <property type="entry name" value="REGULATORY PROTEIN YEIL"/>
    <property type="match status" value="1"/>
</dbReference>
<proteinExistence type="predicted"/>
<dbReference type="InterPro" id="IPR036388">
    <property type="entry name" value="WH-like_DNA-bd_sf"/>
</dbReference>
<keyword evidence="1" id="KW-0805">Transcription regulation</keyword>
<dbReference type="RefSeq" id="WP_418157569.1">
    <property type="nucleotide sequence ID" value="NZ_JBBLZC010000001.1"/>
</dbReference>
<dbReference type="Gene3D" id="2.60.120.10">
    <property type="entry name" value="Jelly Rolls"/>
    <property type="match status" value="1"/>
</dbReference>
<name>A0ABU8XMN9_9PROT</name>
<comment type="caution">
    <text evidence="6">The sequence shown here is derived from an EMBL/GenBank/DDBJ whole genome shotgun (WGS) entry which is preliminary data.</text>
</comment>
<dbReference type="InterPro" id="IPR018490">
    <property type="entry name" value="cNMP-bd_dom_sf"/>
</dbReference>
<evidence type="ECO:0000256" key="3">
    <source>
        <dbReference type="ARBA" id="ARBA00023163"/>
    </source>
</evidence>
<evidence type="ECO:0000313" key="7">
    <source>
        <dbReference type="Proteomes" id="UP001375743"/>
    </source>
</evidence>
<dbReference type="Pfam" id="PF00027">
    <property type="entry name" value="cNMP_binding"/>
    <property type="match status" value="1"/>
</dbReference>
<dbReference type="SMART" id="SM00100">
    <property type="entry name" value="cNMP"/>
    <property type="match status" value="1"/>
</dbReference>
<keyword evidence="7" id="KW-1185">Reference proteome</keyword>
<dbReference type="PANTHER" id="PTHR24567">
    <property type="entry name" value="CRP FAMILY TRANSCRIPTIONAL REGULATORY PROTEIN"/>
    <property type="match status" value="1"/>
</dbReference>
<feature type="domain" description="HTH crp-type" evidence="5">
    <location>
        <begin position="147"/>
        <end position="219"/>
    </location>
</feature>
<dbReference type="InterPro" id="IPR014710">
    <property type="entry name" value="RmlC-like_jellyroll"/>
</dbReference>
<dbReference type="Gene3D" id="1.10.10.10">
    <property type="entry name" value="Winged helix-like DNA-binding domain superfamily/Winged helix DNA-binding domain"/>
    <property type="match status" value="1"/>
</dbReference>
<dbReference type="SUPFAM" id="SSF51206">
    <property type="entry name" value="cAMP-binding domain-like"/>
    <property type="match status" value="1"/>
</dbReference>
<keyword evidence="3" id="KW-0804">Transcription</keyword>
<dbReference type="PROSITE" id="PS50042">
    <property type="entry name" value="CNMP_BINDING_3"/>
    <property type="match status" value="1"/>
</dbReference>
<keyword evidence="2" id="KW-0238">DNA-binding</keyword>
<dbReference type="InterPro" id="IPR036390">
    <property type="entry name" value="WH_DNA-bd_sf"/>
</dbReference>
<gene>
    <name evidence="6" type="ORF">U1T56_01035</name>
</gene>
<dbReference type="Proteomes" id="UP001375743">
    <property type="component" value="Unassembled WGS sequence"/>
</dbReference>
<dbReference type="EMBL" id="JBBLZC010000001">
    <property type="protein sequence ID" value="MEK0081720.1"/>
    <property type="molecule type" value="Genomic_DNA"/>
</dbReference>
<accession>A0ABU8XMN9</accession>
<dbReference type="InterPro" id="IPR050397">
    <property type="entry name" value="Env_Response_Regulators"/>
</dbReference>
<dbReference type="Pfam" id="PF13545">
    <property type="entry name" value="HTH_Crp_2"/>
    <property type="match status" value="1"/>
</dbReference>
<evidence type="ECO:0000256" key="1">
    <source>
        <dbReference type="ARBA" id="ARBA00023015"/>
    </source>
</evidence>
<dbReference type="PROSITE" id="PS51063">
    <property type="entry name" value="HTH_CRP_2"/>
    <property type="match status" value="1"/>
</dbReference>
<dbReference type="SUPFAM" id="SSF46785">
    <property type="entry name" value="Winged helix' DNA-binding domain"/>
    <property type="match status" value="1"/>
</dbReference>
<dbReference type="SMART" id="SM00419">
    <property type="entry name" value="HTH_CRP"/>
    <property type="match status" value="1"/>
</dbReference>
<dbReference type="CDD" id="cd00038">
    <property type="entry name" value="CAP_ED"/>
    <property type="match status" value="1"/>
</dbReference>
<dbReference type="InterPro" id="IPR000595">
    <property type="entry name" value="cNMP-bd_dom"/>
</dbReference>
<dbReference type="InterPro" id="IPR012318">
    <property type="entry name" value="HTH_CRP"/>
</dbReference>
<organism evidence="6 7">
    <name type="scientific">Benzoatithermus flavus</name>
    <dbReference type="NCBI Taxonomy" id="3108223"/>
    <lineage>
        <taxon>Bacteria</taxon>
        <taxon>Pseudomonadati</taxon>
        <taxon>Pseudomonadota</taxon>
        <taxon>Alphaproteobacteria</taxon>
        <taxon>Geminicoccales</taxon>
        <taxon>Geminicoccaceae</taxon>
        <taxon>Benzoatithermus</taxon>
    </lineage>
</organism>